<evidence type="ECO:0000313" key="1">
    <source>
        <dbReference type="EMBL" id="AOX18727.1"/>
    </source>
</evidence>
<keyword evidence="2" id="KW-1185">Reference proteome</keyword>
<name>A0A1D8UYU3_9PROT</name>
<proteinExistence type="predicted"/>
<dbReference type="Proteomes" id="UP000179145">
    <property type="component" value="Plasmid pKB14400_2"/>
</dbReference>
<accession>A0A1D8UYU3</accession>
<dbReference type="OrthoDB" id="7261029at2"/>
<dbReference type="EMBL" id="CP014676">
    <property type="protein sequence ID" value="AOX18727.1"/>
    <property type="molecule type" value="Genomic_DNA"/>
</dbReference>
<sequence length="68" mass="7328">MVVIGWSERLAAERLGLHRTALRRAIAGTSSLAPDLSGWLLDLEAAHLAHPSPHIHKSTAGLRLAEQT</sequence>
<keyword evidence="1" id="KW-0614">Plasmid</keyword>
<reference evidence="1 2" key="1">
    <citation type="journal article" date="2016" name="Microb. Cell Fact.">
        <title>Dissection of exopolysaccharide biosynthesis in Kozakia baliensis.</title>
        <authorList>
            <person name="Brandt J.U."/>
            <person name="Jakob F."/>
            <person name="Behr J."/>
            <person name="Geissler A.J."/>
            <person name="Vogel R.F."/>
        </authorList>
    </citation>
    <scope>NUCLEOTIDE SEQUENCE [LARGE SCALE GENOMIC DNA]</scope>
    <source>
        <strain evidence="1 2">DSM 14400</strain>
        <plasmid evidence="2">Plasmid pkb14400_2</plasmid>
    </source>
</reference>
<dbReference type="AlphaFoldDB" id="A0A1D8UYU3"/>
<evidence type="ECO:0000313" key="2">
    <source>
        <dbReference type="Proteomes" id="UP000179145"/>
    </source>
</evidence>
<gene>
    <name evidence="1" type="ORF">A0U89_15510</name>
</gene>
<geneLocation type="plasmid" evidence="2">
    <name>pkb14400_2</name>
</geneLocation>
<dbReference type="KEGG" id="kba:A0U89_15510"/>
<organism evidence="1 2">
    <name type="scientific">Kozakia baliensis</name>
    <dbReference type="NCBI Taxonomy" id="153496"/>
    <lineage>
        <taxon>Bacteria</taxon>
        <taxon>Pseudomonadati</taxon>
        <taxon>Pseudomonadota</taxon>
        <taxon>Alphaproteobacteria</taxon>
        <taxon>Acetobacterales</taxon>
        <taxon>Acetobacteraceae</taxon>
        <taxon>Kozakia</taxon>
    </lineage>
</organism>
<protein>
    <submittedName>
        <fullName evidence="1">Uncharacterized protein</fullName>
    </submittedName>
</protein>